<feature type="region of interest" description="Disordered" evidence="8">
    <location>
        <begin position="190"/>
        <end position="252"/>
    </location>
</feature>
<evidence type="ECO:0000256" key="4">
    <source>
        <dbReference type="ARBA" id="ARBA00022542"/>
    </source>
</evidence>
<dbReference type="Proteomes" id="UP000812440">
    <property type="component" value="Chromosome 5"/>
</dbReference>
<dbReference type="PANTHER" id="PTHR15462:SF17">
    <property type="entry name" value="INACTIVE SERINE PROTEASE 35"/>
    <property type="match status" value="1"/>
</dbReference>
<feature type="compositionally biased region" description="Basic residues" evidence="8">
    <location>
        <begin position="190"/>
        <end position="205"/>
    </location>
</feature>
<keyword evidence="5 9" id="KW-0732">Signal</keyword>
<evidence type="ECO:0000256" key="9">
    <source>
        <dbReference type="SAM" id="SignalP"/>
    </source>
</evidence>
<feature type="domain" description="Peptidase S1" evidence="10">
    <location>
        <begin position="141"/>
        <end position="237"/>
    </location>
</feature>
<dbReference type="PROSITE" id="PS00134">
    <property type="entry name" value="TRYPSIN_HIS"/>
    <property type="match status" value="1"/>
</dbReference>
<dbReference type="EMBL" id="JAACNH010000004">
    <property type="protein sequence ID" value="KAG8444829.1"/>
    <property type="molecule type" value="Genomic_DNA"/>
</dbReference>
<dbReference type="GO" id="GO:0004252">
    <property type="term" value="F:serine-type endopeptidase activity"/>
    <property type="evidence" value="ECO:0007669"/>
    <property type="project" value="InterPro"/>
</dbReference>
<evidence type="ECO:0000256" key="5">
    <source>
        <dbReference type="ARBA" id="ARBA00022729"/>
    </source>
</evidence>
<keyword evidence="3" id="KW-0964">Secreted</keyword>
<name>A0A8T2JI36_9PIPI</name>
<proteinExistence type="inferred from homology"/>
<comment type="subcellular location">
    <subcellularLocation>
        <location evidence="1">Secreted</location>
    </subcellularLocation>
</comment>
<evidence type="ECO:0000256" key="8">
    <source>
        <dbReference type="SAM" id="MobiDB-lite"/>
    </source>
</evidence>
<dbReference type="InterPro" id="IPR009003">
    <property type="entry name" value="Peptidase_S1_PA"/>
</dbReference>
<evidence type="ECO:0000256" key="2">
    <source>
        <dbReference type="ARBA" id="ARBA00007664"/>
    </source>
</evidence>
<gene>
    <name evidence="11" type="ORF">GDO86_009835</name>
</gene>
<feature type="compositionally biased region" description="Basic and acidic residues" evidence="8">
    <location>
        <begin position="206"/>
        <end position="220"/>
    </location>
</feature>
<dbReference type="Pfam" id="PF00089">
    <property type="entry name" value="Trypsin"/>
    <property type="match status" value="1"/>
</dbReference>
<sequence length="421" mass="48310">MDNIQLLFIFFILTSNACNADELSQDYTWHDEKIPQIVSSDIFYLKSPTYEAEPLLELNGTCGIECQRNLPQPSLADLEEHLSYETIFDNGTRIMTKIHVQHWKPGLDSGNFKPVNQFVRQKRQVYGTDSRFSISDKHFMTTYPFSTAVKLSSGCSGILISPKHVLTAAHCIHDGTDYVKNAKKLRVGLLKLRSKRGGKRRRGSKKNQEDVKEDVEPAKKEGKKQKRKSVKKRSTAEEQGNTETARGRSSFAGKPSFQWTRVKAIQIPKGWFTEVSKNMSLDYDYAVLELKRPHKKKYMDIGISPEAKKMPGNRLHFSGFDEDRPGELVYRFCSVSDESNDLFYQYCDAEPGSSGSGIYIRLKEPNKKKWRRKIIAIYSGHQWVDVDNEQQDYNVAVRITPLKYAQICYWIHGNHDSCKQG</sequence>
<evidence type="ECO:0000256" key="1">
    <source>
        <dbReference type="ARBA" id="ARBA00004613"/>
    </source>
</evidence>
<comment type="caution">
    <text evidence="11">The sequence shown here is derived from an EMBL/GenBank/DDBJ whole genome shotgun (WGS) entry which is preliminary data.</text>
</comment>
<evidence type="ECO:0000313" key="11">
    <source>
        <dbReference type="EMBL" id="KAG8444829.1"/>
    </source>
</evidence>
<dbReference type="InterPro" id="IPR018114">
    <property type="entry name" value="TRYPSIN_HIS"/>
</dbReference>
<dbReference type="InterPro" id="IPR050966">
    <property type="entry name" value="Glutamyl_endopeptidase"/>
</dbReference>
<keyword evidence="12" id="KW-1185">Reference proteome</keyword>
<dbReference type="OrthoDB" id="10037376at2759"/>
<dbReference type="Gene3D" id="2.40.10.10">
    <property type="entry name" value="Trypsin-like serine proteases"/>
    <property type="match status" value="2"/>
</dbReference>
<organism evidence="11 12">
    <name type="scientific">Hymenochirus boettgeri</name>
    <name type="common">Congo dwarf clawed frog</name>
    <dbReference type="NCBI Taxonomy" id="247094"/>
    <lineage>
        <taxon>Eukaryota</taxon>
        <taxon>Metazoa</taxon>
        <taxon>Chordata</taxon>
        <taxon>Craniata</taxon>
        <taxon>Vertebrata</taxon>
        <taxon>Euteleostomi</taxon>
        <taxon>Amphibia</taxon>
        <taxon>Batrachia</taxon>
        <taxon>Anura</taxon>
        <taxon>Pipoidea</taxon>
        <taxon>Pipidae</taxon>
        <taxon>Pipinae</taxon>
        <taxon>Hymenochirus</taxon>
    </lineage>
</organism>
<evidence type="ECO:0000259" key="10">
    <source>
        <dbReference type="Pfam" id="PF00089"/>
    </source>
</evidence>
<feature type="signal peptide" evidence="9">
    <location>
        <begin position="1"/>
        <end position="20"/>
    </location>
</feature>
<feature type="compositionally biased region" description="Basic residues" evidence="8">
    <location>
        <begin position="221"/>
        <end position="233"/>
    </location>
</feature>
<protein>
    <recommendedName>
        <fullName evidence="7">Inactive serine protease 35</fullName>
    </recommendedName>
</protein>
<dbReference type="InterPro" id="IPR001254">
    <property type="entry name" value="Trypsin_dom"/>
</dbReference>
<dbReference type="AlphaFoldDB" id="A0A8T2JI36"/>
<keyword evidence="4" id="KW-0721">Serine protease homolog</keyword>
<evidence type="ECO:0000256" key="3">
    <source>
        <dbReference type="ARBA" id="ARBA00022525"/>
    </source>
</evidence>
<evidence type="ECO:0000256" key="7">
    <source>
        <dbReference type="ARBA" id="ARBA00040309"/>
    </source>
</evidence>
<dbReference type="InterPro" id="IPR043504">
    <property type="entry name" value="Peptidase_S1_PA_chymotrypsin"/>
</dbReference>
<dbReference type="GO" id="GO:0006508">
    <property type="term" value="P:proteolysis"/>
    <property type="evidence" value="ECO:0007669"/>
    <property type="project" value="InterPro"/>
</dbReference>
<dbReference type="PANTHER" id="PTHR15462">
    <property type="entry name" value="SERINE PROTEASE"/>
    <property type="match status" value="1"/>
</dbReference>
<keyword evidence="6" id="KW-0325">Glycoprotein</keyword>
<comment type="similarity">
    <text evidence="2">Belongs to the peptidase S1 family.</text>
</comment>
<reference evidence="11" key="1">
    <citation type="thesis" date="2020" institute="ProQuest LLC" country="789 East Eisenhower Parkway, Ann Arbor, MI, USA">
        <title>Comparative Genomics and Chromosome Evolution.</title>
        <authorList>
            <person name="Mudd A.B."/>
        </authorList>
    </citation>
    <scope>NUCLEOTIDE SEQUENCE</scope>
    <source>
        <strain evidence="11">Female2</strain>
        <tissue evidence="11">Blood</tissue>
    </source>
</reference>
<feature type="chain" id="PRO_5035860703" description="Inactive serine protease 35" evidence="9">
    <location>
        <begin position="21"/>
        <end position="421"/>
    </location>
</feature>
<evidence type="ECO:0000313" key="12">
    <source>
        <dbReference type="Proteomes" id="UP000812440"/>
    </source>
</evidence>
<evidence type="ECO:0000256" key="6">
    <source>
        <dbReference type="ARBA" id="ARBA00023180"/>
    </source>
</evidence>
<dbReference type="SUPFAM" id="SSF50494">
    <property type="entry name" value="Trypsin-like serine proteases"/>
    <property type="match status" value="1"/>
</dbReference>
<dbReference type="GO" id="GO:0005576">
    <property type="term" value="C:extracellular region"/>
    <property type="evidence" value="ECO:0007669"/>
    <property type="project" value="UniProtKB-SubCell"/>
</dbReference>
<accession>A0A8T2JI36</accession>